<accession>I0KW35</accession>
<organism evidence="1 2">
    <name type="scientific">Micromonospora lupini str. Lupac 08</name>
    <dbReference type="NCBI Taxonomy" id="1150864"/>
    <lineage>
        <taxon>Bacteria</taxon>
        <taxon>Bacillati</taxon>
        <taxon>Actinomycetota</taxon>
        <taxon>Actinomycetes</taxon>
        <taxon>Micromonosporales</taxon>
        <taxon>Micromonosporaceae</taxon>
        <taxon>Micromonospora</taxon>
    </lineage>
</organism>
<dbReference type="EMBL" id="CAIE01000010">
    <property type="protein sequence ID" value="CCH15782.1"/>
    <property type="molecule type" value="Genomic_DNA"/>
</dbReference>
<dbReference type="Proteomes" id="UP000003448">
    <property type="component" value="Unassembled WGS sequence"/>
</dbReference>
<comment type="caution">
    <text evidence="1">The sequence shown here is derived from an EMBL/GenBank/DDBJ whole genome shotgun (WGS) entry which is preliminary data.</text>
</comment>
<dbReference type="AlphaFoldDB" id="I0KW35"/>
<evidence type="ECO:0000313" key="1">
    <source>
        <dbReference type="EMBL" id="CCH15782.1"/>
    </source>
</evidence>
<keyword evidence="2" id="KW-1185">Reference proteome</keyword>
<reference evidence="2" key="1">
    <citation type="journal article" date="2012" name="J. Bacteriol.">
        <title>Genome Sequence of Micromonospora lupini Lupac 08, Isolated from Root Nodules of Lupinus angustifolius.</title>
        <authorList>
            <person name="Alonso-Vega P."/>
            <person name="Normand P."/>
            <person name="Bacigalupe R."/>
            <person name="Pujic P."/>
            <person name="Lajus A."/>
            <person name="Vallenet D."/>
            <person name="Carro L."/>
            <person name="Coll P."/>
            <person name="Trujillo M.E."/>
        </authorList>
    </citation>
    <scope>NUCLEOTIDE SEQUENCE [LARGE SCALE GENOMIC DNA]</scope>
    <source>
        <strain evidence="2">Lupac 08</strain>
    </source>
</reference>
<proteinExistence type="predicted"/>
<gene>
    <name evidence="1" type="ORF">MILUP08_40693</name>
</gene>
<evidence type="ECO:0000313" key="2">
    <source>
        <dbReference type="Proteomes" id="UP000003448"/>
    </source>
</evidence>
<sequence>MHYSWLYLGSGGTRYRFGPPPFLASAA</sequence>
<protein>
    <submittedName>
        <fullName evidence="1">Uncharacterized protein</fullName>
    </submittedName>
</protein>
<name>I0KW35_9ACTN</name>